<feature type="region of interest" description="Disordered" evidence="1">
    <location>
        <begin position="113"/>
        <end position="165"/>
    </location>
</feature>
<dbReference type="PANTHER" id="PTHR48450">
    <property type="entry name" value="DUF1985 DOMAIN-CONTAINING PROTEIN"/>
    <property type="match status" value="1"/>
</dbReference>
<reference evidence="2 3" key="1">
    <citation type="journal article" date="2017" name="Front. Genet.">
        <title>Draft sequencing of the heterozygous diploid genome of Satsuma (Citrus unshiu Marc.) using a hybrid assembly approach.</title>
        <authorList>
            <person name="Shimizu T."/>
            <person name="Tanizawa Y."/>
            <person name="Mochizuki T."/>
            <person name="Nagasaki H."/>
            <person name="Yoshioka T."/>
            <person name="Toyoda A."/>
            <person name="Fujiyama A."/>
            <person name="Kaminuma E."/>
            <person name="Nakamura Y."/>
        </authorList>
    </citation>
    <scope>NUCLEOTIDE SEQUENCE [LARGE SCALE GENOMIC DNA]</scope>
    <source>
        <strain evidence="3">cv. Miyagawa wase</strain>
    </source>
</reference>
<evidence type="ECO:0000313" key="3">
    <source>
        <dbReference type="Proteomes" id="UP000236630"/>
    </source>
</evidence>
<dbReference type="PANTHER" id="PTHR48450:SF1">
    <property type="entry name" value="DUF1985 DOMAIN-CONTAINING PROTEIN"/>
    <property type="match status" value="1"/>
</dbReference>
<keyword evidence="3" id="KW-1185">Reference proteome</keyword>
<feature type="compositionally biased region" description="Basic and acidic residues" evidence="1">
    <location>
        <begin position="147"/>
        <end position="165"/>
    </location>
</feature>
<protein>
    <submittedName>
        <fullName evidence="2">Uncharacterized protein</fullName>
    </submittedName>
</protein>
<evidence type="ECO:0000256" key="1">
    <source>
        <dbReference type="SAM" id="MobiDB-lite"/>
    </source>
</evidence>
<proteinExistence type="predicted"/>
<dbReference type="Proteomes" id="UP000236630">
    <property type="component" value="Unassembled WGS sequence"/>
</dbReference>
<dbReference type="EMBL" id="BDQV01000742">
    <property type="protein sequence ID" value="GAY67647.1"/>
    <property type="molecule type" value="Genomic_DNA"/>
</dbReference>
<sequence length="259" mass="29791">MINESLDNALYEKYEKFKTTRLENPDHNIEKYNLYSFMSGVQAWIYEAIGGLPSVWVVKTKKKIPRIVLNLWQCDVLQTLEPNAKESSRKYWLIVKDYMPCIPDWVHKHQPVINAPPSVTTQSDEHDNIPNPTTEQRHDTSEDEVAVDDHQEQTDNSDETHDSELDKIDRNVYKLKSEFKDFKETVVGFIYSMSKSTNNDSPTGHSYAAKDDYGMYTDVGNQNFSTPTSLYSFYGDVSGESVQVFTEAPLGISKFDRAY</sequence>
<dbReference type="AlphaFoldDB" id="A0A2H5QSQ6"/>
<evidence type="ECO:0000313" key="2">
    <source>
        <dbReference type="EMBL" id="GAY67647.1"/>
    </source>
</evidence>
<comment type="caution">
    <text evidence="2">The sequence shown here is derived from an EMBL/GenBank/DDBJ whole genome shotgun (WGS) entry which is preliminary data.</text>
</comment>
<name>A0A2H5QSQ6_CITUN</name>
<gene>
    <name evidence="2" type="ORF">CUMW_258250</name>
</gene>
<organism evidence="2 3">
    <name type="scientific">Citrus unshiu</name>
    <name type="common">Satsuma mandarin</name>
    <name type="synonym">Citrus nobilis var. unshiu</name>
    <dbReference type="NCBI Taxonomy" id="55188"/>
    <lineage>
        <taxon>Eukaryota</taxon>
        <taxon>Viridiplantae</taxon>
        <taxon>Streptophyta</taxon>
        <taxon>Embryophyta</taxon>
        <taxon>Tracheophyta</taxon>
        <taxon>Spermatophyta</taxon>
        <taxon>Magnoliopsida</taxon>
        <taxon>eudicotyledons</taxon>
        <taxon>Gunneridae</taxon>
        <taxon>Pentapetalae</taxon>
        <taxon>rosids</taxon>
        <taxon>malvids</taxon>
        <taxon>Sapindales</taxon>
        <taxon>Rutaceae</taxon>
        <taxon>Aurantioideae</taxon>
        <taxon>Citrus</taxon>
    </lineage>
</organism>
<accession>A0A2H5QSQ6</accession>